<protein>
    <submittedName>
        <fullName evidence="12">Integrase</fullName>
    </submittedName>
</protein>
<feature type="domain" description="Tyr recombinase" evidence="10">
    <location>
        <begin position="151"/>
        <end position="354"/>
    </location>
</feature>
<keyword evidence="7" id="KW-0233">DNA recombination</keyword>
<dbReference type="InterPro" id="IPR002104">
    <property type="entry name" value="Integrase_catalytic"/>
</dbReference>
<feature type="domain" description="Core-binding (CB)" evidence="11">
    <location>
        <begin position="17"/>
        <end position="117"/>
    </location>
</feature>
<dbReference type="GO" id="GO:0006310">
    <property type="term" value="P:DNA recombination"/>
    <property type="evidence" value="ECO:0007669"/>
    <property type="project" value="UniProtKB-KW"/>
</dbReference>
<sequence>MRPAPAGARIDAEHDVAAVGLWLAEYRLSPRTQRHYRKEAERLLLWLADHGLGLSELDRRRLADFEAFLADPRPSERWIGPTRRRSDPDWRPFRGPLGAASRRQSLVILQGMFAWLQEAGWVAHNPFRLVRDKGRRLDNRQGRVERYLERPLWSWLWHWIDQRAAAAPSGRPRFEAQRIRFVFAFAYLLAPRISEIAAARMSDFRLREGHWWWEVTGKGDKRAALPVPAEMLQALAVWRGELGLAAQPGAFEHEPLLRGLDGERPLGDNQLYRLIKAAFQAAAQALERRGDARPEQLAALRAATPHWLRHTSLTHQAQHGVELRYLAQSARHARLDTTARYLHTEAEEWQRQVSGHRLEPSG</sequence>
<comment type="subcellular location">
    <subcellularLocation>
        <location evidence="1">Cytoplasm</location>
    </subcellularLocation>
</comment>
<dbReference type="InterPro" id="IPR010998">
    <property type="entry name" value="Integrase_recombinase_N"/>
</dbReference>
<accession>A0A172YKY1</accession>
<dbReference type="GO" id="GO:0007059">
    <property type="term" value="P:chromosome segregation"/>
    <property type="evidence" value="ECO:0007669"/>
    <property type="project" value="UniProtKB-KW"/>
</dbReference>
<evidence type="ECO:0000256" key="4">
    <source>
        <dbReference type="ARBA" id="ARBA00022829"/>
    </source>
</evidence>
<proteinExistence type="predicted"/>
<keyword evidence="4" id="KW-0159">Chromosome partition</keyword>
<keyword evidence="6 9" id="KW-0238">DNA-binding</keyword>
<name>A0A172YKY1_9GAMM</name>
<dbReference type="SUPFAM" id="SSF56349">
    <property type="entry name" value="DNA breaking-rejoining enzymes"/>
    <property type="match status" value="1"/>
</dbReference>
<keyword evidence="2" id="KW-0963">Cytoplasm</keyword>
<dbReference type="AlphaFoldDB" id="A0A172YKY1"/>
<dbReference type="InterPro" id="IPR050090">
    <property type="entry name" value="Tyrosine_recombinase_XerCD"/>
</dbReference>
<evidence type="ECO:0000259" key="10">
    <source>
        <dbReference type="PROSITE" id="PS51898"/>
    </source>
</evidence>
<dbReference type="InterPro" id="IPR013762">
    <property type="entry name" value="Integrase-like_cat_sf"/>
</dbReference>
<dbReference type="Proteomes" id="UP000077875">
    <property type="component" value="Chromosome"/>
</dbReference>
<evidence type="ECO:0000313" key="13">
    <source>
        <dbReference type="Proteomes" id="UP000077875"/>
    </source>
</evidence>
<evidence type="ECO:0000256" key="5">
    <source>
        <dbReference type="ARBA" id="ARBA00022908"/>
    </source>
</evidence>
<dbReference type="EMBL" id="CP015243">
    <property type="protein sequence ID" value="ANF59645.1"/>
    <property type="molecule type" value="Genomic_DNA"/>
</dbReference>
<evidence type="ECO:0000256" key="7">
    <source>
        <dbReference type="ARBA" id="ARBA00023172"/>
    </source>
</evidence>
<gene>
    <name evidence="12" type="ORF">A5892_12060</name>
</gene>
<keyword evidence="3" id="KW-0132">Cell division</keyword>
<dbReference type="GO" id="GO:0015074">
    <property type="term" value="P:DNA integration"/>
    <property type="evidence" value="ECO:0007669"/>
    <property type="project" value="UniProtKB-KW"/>
</dbReference>
<keyword evidence="13" id="KW-1185">Reference proteome</keyword>
<evidence type="ECO:0000256" key="2">
    <source>
        <dbReference type="ARBA" id="ARBA00022490"/>
    </source>
</evidence>
<reference evidence="12 13" key="1">
    <citation type="submission" date="2016-04" db="EMBL/GenBank/DDBJ databases">
        <title>Complete Genome Sequence of Halotalea alkalilenta IHB B 13600.</title>
        <authorList>
            <person name="Swarnkar M.K."/>
            <person name="Sharma A."/>
            <person name="Kaushal K."/>
            <person name="Soni R."/>
            <person name="Rana S."/>
            <person name="Singh A.K."/>
            <person name="Gulati A."/>
        </authorList>
    </citation>
    <scope>NUCLEOTIDE SEQUENCE [LARGE SCALE GENOMIC DNA]</scope>
    <source>
        <strain evidence="12 13">IHB B 13600</strain>
    </source>
</reference>
<evidence type="ECO:0000259" key="11">
    <source>
        <dbReference type="PROSITE" id="PS51900"/>
    </source>
</evidence>
<evidence type="ECO:0000256" key="1">
    <source>
        <dbReference type="ARBA" id="ARBA00004496"/>
    </source>
</evidence>
<dbReference type="PANTHER" id="PTHR30349:SF77">
    <property type="entry name" value="TYROSINE RECOMBINASE XERC"/>
    <property type="match status" value="1"/>
</dbReference>
<dbReference type="GO" id="GO:0005737">
    <property type="term" value="C:cytoplasm"/>
    <property type="evidence" value="ECO:0007669"/>
    <property type="project" value="UniProtKB-SubCell"/>
</dbReference>
<dbReference type="PANTHER" id="PTHR30349">
    <property type="entry name" value="PHAGE INTEGRASE-RELATED"/>
    <property type="match status" value="1"/>
</dbReference>
<dbReference type="InterPro" id="IPR044068">
    <property type="entry name" value="CB"/>
</dbReference>
<evidence type="ECO:0000313" key="12">
    <source>
        <dbReference type="EMBL" id="ANF59645.1"/>
    </source>
</evidence>
<evidence type="ECO:0000256" key="3">
    <source>
        <dbReference type="ARBA" id="ARBA00022618"/>
    </source>
</evidence>
<dbReference type="STRING" id="376489.A5892_12060"/>
<dbReference type="PROSITE" id="PS51900">
    <property type="entry name" value="CB"/>
    <property type="match status" value="1"/>
</dbReference>
<dbReference type="KEGG" id="haa:A5892_12060"/>
<dbReference type="GO" id="GO:0051301">
    <property type="term" value="P:cell division"/>
    <property type="evidence" value="ECO:0007669"/>
    <property type="project" value="UniProtKB-KW"/>
</dbReference>
<dbReference type="Gene3D" id="1.10.150.130">
    <property type="match status" value="1"/>
</dbReference>
<evidence type="ECO:0000256" key="9">
    <source>
        <dbReference type="PROSITE-ProRule" id="PRU01248"/>
    </source>
</evidence>
<dbReference type="GO" id="GO:0003677">
    <property type="term" value="F:DNA binding"/>
    <property type="evidence" value="ECO:0007669"/>
    <property type="project" value="UniProtKB-UniRule"/>
</dbReference>
<keyword evidence="8" id="KW-0131">Cell cycle</keyword>
<dbReference type="Gene3D" id="1.10.443.10">
    <property type="entry name" value="Intergrase catalytic core"/>
    <property type="match status" value="1"/>
</dbReference>
<evidence type="ECO:0000256" key="6">
    <source>
        <dbReference type="ARBA" id="ARBA00023125"/>
    </source>
</evidence>
<dbReference type="Pfam" id="PF00589">
    <property type="entry name" value="Phage_integrase"/>
    <property type="match status" value="1"/>
</dbReference>
<dbReference type="PROSITE" id="PS51898">
    <property type="entry name" value="TYR_RECOMBINASE"/>
    <property type="match status" value="1"/>
</dbReference>
<dbReference type="CDD" id="cd00397">
    <property type="entry name" value="DNA_BRE_C"/>
    <property type="match status" value="1"/>
</dbReference>
<organism evidence="12 13">
    <name type="scientific">Halotalea alkalilenta</name>
    <dbReference type="NCBI Taxonomy" id="376489"/>
    <lineage>
        <taxon>Bacteria</taxon>
        <taxon>Pseudomonadati</taxon>
        <taxon>Pseudomonadota</taxon>
        <taxon>Gammaproteobacteria</taxon>
        <taxon>Oceanospirillales</taxon>
        <taxon>Halomonadaceae</taxon>
        <taxon>Halotalea</taxon>
    </lineage>
</organism>
<evidence type="ECO:0000256" key="8">
    <source>
        <dbReference type="ARBA" id="ARBA00023306"/>
    </source>
</evidence>
<keyword evidence="5" id="KW-0229">DNA integration</keyword>
<dbReference type="InterPro" id="IPR011010">
    <property type="entry name" value="DNA_brk_join_enz"/>
</dbReference>